<dbReference type="PANTHER" id="PTHR42852">
    <property type="entry name" value="THIOL:DISULFIDE INTERCHANGE PROTEIN DSBE"/>
    <property type="match status" value="1"/>
</dbReference>
<gene>
    <name evidence="2" type="ORF">SAMN02746064_01984</name>
</gene>
<dbReference type="AlphaFoldDB" id="A0A1M4Z9Q4"/>
<dbReference type="Proteomes" id="UP000184251">
    <property type="component" value="Unassembled WGS sequence"/>
</dbReference>
<protein>
    <submittedName>
        <fullName evidence="2">Peroxiredoxin</fullName>
    </submittedName>
</protein>
<dbReference type="InterPro" id="IPR036249">
    <property type="entry name" value="Thioredoxin-like_sf"/>
</dbReference>
<dbReference type="Pfam" id="PF00578">
    <property type="entry name" value="AhpC-TSA"/>
    <property type="match status" value="1"/>
</dbReference>
<dbReference type="SUPFAM" id="SSF52833">
    <property type="entry name" value="Thioredoxin-like"/>
    <property type="match status" value="1"/>
</dbReference>
<dbReference type="EMBL" id="FQTU01000016">
    <property type="protein sequence ID" value="SHF14761.1"/>
    <property type="molecule type" value="Genomic_DNA"/>
</dbReference>
<dbReference type="STRING" id="1120975.SAMN02746064_01984"/>
<reference evidence="2 3" key="1">
    <citation type="submission" date="2016-11" db="EMBL/GenBank/DDBJ databases">
        <authorList>
            <person name="Jaros S."/>
            <person name="Januszkiewicz K."/>
            <person name="Wedrychowicz H."/>
        </authorList>
    </citation>
    <scope>NUCLEOTIDE SEQUENCE [LARGE SCALE GENOMIC DNA]</scope>
    <source>
        <strain evidence="2 3">DSM 14828</strain>
    </source>
</reference>
<organism evidence="2 3">
    <name type="scientific">Alkalibacter saccharofermentans DSM 14828</name>
    <dbReference type="NCBI Taxonomy" id="1120975"/>
    <lineage>
        <taxon>Bacteria</taxon>
        <taxon>Bacillati</taxon>
        <taxon>Bacillota</taxon>
        <taxon>Clostridia</taxon>
        <taxon>Eubacteriales</taxon>
        <taxon>Eubacteriaceae</taxon>
        <taxon>Alkalibacter</taxon>
    </lineage>
</organism>
<dbReference type="GO" id="GO:0016491">
    <property type="term" value="F:oxidoreductase activity"/>
    <property type="evidence" value="ECO:0007669"/>
    <property type="project" value="InterPro"/>
</dbReference>
<dbReference type="InterPro" id="IPR017937">
    <property type="entry name" value="Thioredoxin_CS"/>
</dbReference>
<evidence type="ECO:0000313" key="3">
    <source>
        <dbReference type="Proteomes" id="UP000184251"/>
    </source>
</evidence>
<proteinExistence type="predicted"/>
<dbReference type="CDD" id="cd02966">
    <property type="entry name" value="TlpA_like_family"/>
    <property type="match status" value="1"/>
</dbReference>
<dbReference type="PANTHER" id="PTHR42852:SF1">
    <property type="entry name" value="THIOREDOXIN-LIKE PROTEIN YNEN"/>
    <property type="match status" value="1"/>
</dbReference>
<dbReference type="OrthoDB" id="9809733at2"/>
<dbReference type="InterPro" id="IPR050553">
    <property type="entry name" value="Thioredoxin_ResA/DsbE_sf"/>
</dbReference>
<dbReference type="InterPro" id="IPR013766">
    <property type="entry name" value="Thioredoxin_domain"/>
</dbReference>
<dbReference type="InterPro" id="IPR000866">
    <property type="entry name" value="AhpC/TSA"/>
</dbReference>
<sequence>MNKKFLNILILLLAAIIVLVIAFAVVNKDNGLSSTLPNNQQQEGQSQDPVAAPDFTLTDLEGNTVSLSDYSGQNVFLNFWASWCGPCRDEMPDMELIHKDFEGEVVILAVNVGENAATASGFREDYELTFKILLDEKNEVASLYGVTGIPTSYFIDKEGNIMSGYVGTMDYDTIESYIIRLTQ</sequence>
<keyword evidence="3" id="KW-1185">Reference proteome</keyword>
<dbReference type="Gene3D" id="3.40.30.10">
    <property type="entry name" value="Glutaredoxin"/>
    <property type="match status" value="1"/>
</dbReference>
<dbReference type="RefSeq" id="WP_073271537.1">
    <property type="nucleotide sequence ID" value="NZ_FQTU01000016.1"/>
</dbReference>
<evidence type="ECO:0000313" key="2">
    <source>
        <dbReference type="EMBL" id="SHF14761.1"/>
    </source>
</evidence>
<feature type="domain" description="Thioredoxin" evidence="1">
    <location>
        <begin position="46"/>
        <end position="183"/>
    </location>
</feature>
<name>A0A1M4Z9Q4_9FIRM</name>
<dbReference type="GO" id="GO:0016209">
    <property type="term" value="F:antioxidant activity"/>
    <property type="evidence" value="ECO:0007669"/>
    <property type="project" value="InterPro"/>
</dbReference>
<dbReference type="PROSITE" id="PS00194">
    <property type="entry name" value="THIOREDOXIN_1"/>
    <property type="match status" value="1"/>
</dbReference>
<dbReference type="PROSITE" id="PS51352">
    <property type="entry name" value="THIOREDOXIN_2"/>
    <property type="match status" value="1"/>
</dbReference>
<accession>A0A1M4Z9Q4</accession>
<evidence type="ECO:0000259" key="1">
    <source>
        <dbReference type="PROSITE" id="PS51352"/>
    </source>
</evidence>